<evidence type="ECO:0000313" key="1">
    <source>
        <dbReference type="EMBL" id="APT84710.1"/>
    </source>
</evidence>
<dbReference type="EMBL" id="CP009245">
    <property type="protein sequence ID" value="APT84710.1"/>
    <property type="molecule type" value="Genomic_DNA"/>
</dbReference>
<dbReference type="OrthoDB" id="9793302at2"/>
<dbReference type="InterPro" id="IPR048004">
    <property type="entry name" value="IS1249_transpos"/>
</dbReference>
<organism evidence="1 2">
    <name type="scientific">Corynebacterium aquilae DSM 44791</name>
    <dbReference type="NCBI Taxonomy" id="1431546"/>
    <lineage>
        <taxon>Bacteria</taxon>
        <taxon>Bacillati</taxon>
        <taxon>Actinomycetota</taxon>
        <taxon>Actinomycetes</taxon>
        <taxon>Mycobacteriales</taxon>
        <taxon>Corynebacteriaceae</taxon>
        <taxon>Corynebacterium</taxon>
    </lineage>
</organism>
<dbReference type="KEGG" id="caqu:CAQU_06090"/>
<sequence length="391" mass="45006">MSKNRPLCPLCAGKMIKNGTTTAGTTRWRCKTCGISDTKRRTDVTDAKWFALFINHVTGNATRADIAKRTNTSLATVDRKFLPYWLVQVPANIDHQRIYDQVFLDGTYLAGGCLLIVSTTKHILNWRWCKQETKHDYTELIKPLAPPLIATIDGGRGAFGAIREVWGTNTVIQRCTFHVFNQVKRRTTTRSRTPQGRQLYAIAKQLPTIKNKEQTVRWQYLLHEFGTVHKQWLNEKSIIIDANGNKKEEFTHYRVRKGYTGLVSLIQRNLLFHYINQPKGIIDPKNIKATTNCLEGGFNAPIKRLADHHRGRTAERQRTMIDWWLYLHTELPGDPNKIARQQQWGRHVLAKVKTDTQTKHTANHDDGRPALYDNAIDREYNHSVGIRQGQF</sequence>
<dbReference type="NCBIfam" id="NF033544">
    <property type="entry name" value="transpos_IS1249"/>
    <property type="match status" value="1"/>
</dbReference>
<evidence type="ECO:0000313" key="2">
    <source>
        <dbReference type="Proteomes" id="UP000185478"/>
    </source>
</evidence>
<name>A0A1L7CFR2_9CORY</name>
<proteinExistence type="predicted"/>
<dbReference type="RefSeq" id="WP_075726069.1">
    <property type="nucleotide sequence ID" value="NZ_CP009245.1"/>
</dbReference>
<reference evidence="1 2" key="1">
    <citation type="submission" date="2014-08" db="EMBL/GenBank/DDBJ databases">
        <title>Complete genome sequence of Corynebacterium aquilae S-613T(T) (=DSM 44791(T)), isolated from the choana of a healthy golden eagle.</title>
        <authorList>
            <person name="Ruckert C."/>
            <person name="Albersmeier A."/>
            <person name="Winkler A."/>
            <person name="Kalinowski J."/>
        </authorList>
    </citation>
    <scope>NUCLEOTIDE SEQUENCE [LARGE SCALE GENOMIC DNA]</scope>
    <source>
        <strain evidence="1 2">S-613</strain>
    </source>
</reference>
<keyword evidence="2" id="KW-1185">Reference proteome</keyword>
<accession>A0A1L7CFR2</accession>
<dbReference type="AlphaFoldDB" id="A0A1L7CFR2"/>
<gene>
    <name evidence="1" type="ORF">CAQU_06090</name>
</gene>
<protein>
    <submittedName>
        <fullName evidence="1">Transposase</fullName>
    </submittedName>
</protein>
<dbReference type="Proteomes" id="UP000185478">
    <property type="component" value="Chromosome"/>
</dbReference>